<accession>A0A9W4X082</accession>
<dbReference type="EMBL" id="CAMKVN010001554">
    <property type="protein sequence ID" value="CAI2176769.1"/>
    <property type="molecule type" value="Genomic_DNA"/>
</dbReference>
<dbReference type="GO" id="GO:0003676">
    <property type="term" value="F:nucleic acid binding"/>
    <property type="evidence" value="ECO:0007669"/>
    <property type="project" value="InterPro"/>
</dbReference>
<dbReference type="Gene3D" id="3.30.420.10">
    <property type="entry name" value="Ribonuclease H-like superfamily/Ribonuclease H"/>
    <property type="match status" value="1"/>
</dbReference>
<protein>
    <submittedName>
        <fullName evidence="1">14946_t:CDS:1</fullName>
    </submittedName>
</protein>
<dbReference type="InterPro" id="IPR036397">
    <property type="entry name" value="RNaseH_sf"/>
</dbReference>
<evidence type="ECO:0000313" key="2">
    <source>
        <dbReference type="Proteomes" id="UP001153678"/>
    </source>
</evidence>
<proteinExistence type="predicted"/>
<sequence>MDNVPFHRAPNKRKALGLPTIEKQLAEKNMTIDYFPAHSPMLNPAEPIGGLIKHNLGKSYCCFCYYQTEQEKAEEYSDYQQVYQQKLLARKANYQQYQLLRSYQGCKQCGSLAVDAYYLYEENKLICQPCRMKKEGSASGAISFLEQNSNHLASCQCLEIEAQQHYSLIKDNLKRS</sequence>
<keyword evidence="2" id="KW-1185">Reference proteome</keyword>
<dbReference type="AlphaFoldDB" id="A0A9W4X082"/>
<reference evidence="1" key="1">
    <citation type="submission" date="2022-08" db="EMBL/GenBank/DDBJ databases">
        <authorList>
            <person name="Kallberg Y."/>
            <person name="Tangrot J."/>
            <person name="Rosling A."/>
        </authorList>
    </citation>
    <scope>NUCLEOTIDE SEQUENCE</scope>
    <source>
        <strain evidence="1">Wild A</strain>
    </source>
</reference>
<comment type="caution">
    <text evidence="1">The sequence shown here is derived from an EMBL/GenBank/DDBJ whole genome shotgun (WGS) entry which is preliminary data.</text>
</comment>
<gene>
    <name evidence="1" type="ORF">FWILDA_LOCUS7747</name>
</gene>
<dbReference type="OrthoDB" id="2442525at2759"/>
<dbReference type="Proteomes" id="UP001153678">
    <property type="component" value="Unassembled WGS sequence"/>
</dbReference>
<name>A0A9W4X082_9GLOM</name>
<evidence type="ECO:0000313" key="1">
    <source>
        <dbReference type="EMBL" id="CAI2176769.1"/>
    </source>
</evidence>
<organism evidence="1 2">
    <name type="scientific">Funneliformis geosporum</name>
    <dbReference type="NCBI Taxonomy" id="1117311"/>
    <lineage>
        <taxon>Eukaryota</taxon>
        <taxon>Fungi</taxon>
        <taxon>Fungi incertae sedis</taxon>
        <taxon>Mucoromycota</taxon>
        <taxon>Glomeromycotina</taxon>
        <taxon>Glomeromycetes</taxon>
        <taxon>Glomerales</taxon>
        <taxon>Glomeraceae</taxon>
        <taxon>Funneliformis</taxon>
    </lineage>
</organism>